<organism evidence="1 2">
    <name type="scientific">Hyalomma asiaticum</name>
    <name type="common">Tick</name>
    <dbReference type="NCBI Taxonomy" id="266040"/>
    <lineage>
        <taxon>Eukaryota</taxon>
        <taxon>Metazoa</taxon>
        <taxon>Ecdysozoa</taxon>
        <taxon>Arthropoda</taxon>
        <taxon>Chelicerata</taxon>
        <taxon>Arachnida</taxon>
        <taxon>Acari</taxon>
        <taxon>Parasitiformes</taxon>
        <taxon>Ixodida</taxon>
        <taxon>Ixodoidea</taxon>
        <taxon>Ixodidae</taxon>
        <taxon>Hyalomminae</taxon>
        <taxon>Hyalomma</taxon>
    </lineage>
</organism>
<protein>
    <submittedName>
        <fullName evidence="1">Uncharacterized protein</fullName>
    </submittedName>
</protein>
<sequence>MAESTLARRAALHLLVRVGPSAISLLAAAALGSLLMCFVFHSLVTTLLLISVVDGVCDELCLVLLDPTIRPLPDARSETTAEPTRTEKAPTVETMRADSVDTQRASVTDKSVPEIGPVQRAQTFGFFEKATGVVPQNGAASPATRSHRDDLSSTLYVTAEDSVPSEGHRSPFRQRMREFSLMPEGNMHVLYLSKKASHPRLPRKRKNSAVDSTISKKTAAPCADGEATDSAPSMDIPADHEPEVVNTTASLERLLKLCLPSVYWSSHRIPNHEGVVYCKLKMRENEDLVSERAVIFSQDGMPGIVYSAYHRGRRVEAGRIFTCEEAETVLRNVDLYRLCRGALSESRMPLSHLTKGLQLQVVSSDGMYYSKRCNGKEASEGKACVSCRYVRKTLLTRQSRLRHSIKKPIKSASQRLRLQVQKNKRLSCRFARVQDKLKEMQAENASKPDEVLEAQIATLPPKQQECVRQCFSAAKKKSSKGNVFSKNWILECILMKMKSARLYEHIRKHNIISLPSKSTLKRYLRLYKSGYGFSHKVLSQLKKKTRHISSFQRRGGLLVDEIKLSEHLNVTSSGRIEGFVDMGPFSGEGQNVPCDHGMVIMFVPFTGKWTQIIGAFATSGNAKAEILAKVLIEATILAEANGLIVDFITCDGASWNRRMWTILGIGAKSGKITCSLEHPVDSSRQLYFLSDFPHLLKCVRNTLLQHPLNTPNGMVSIQPVRQAFKVDSTNVTLKAMPGLTSVHLQPNSFEKMRVSIAFQLFGDRVINGLLFYRDKLEASWGEIDATVEFFRRINCLIKVMTSRFPARALRPGSMSVQTLKDFLDFMSCWERHANGAGGFLSASTAVGLRVTISSTLALLDHLKKHNFKYLMTARLSQDPLENFFGIVRQSCGSNDHPTPTQFLIVVNCLSFYNLAKAVSSGNAELGEEMSSLLEPSDGSTREVRVDDLDNAVEAGNLDLADRILQRIPSDHKEYVEQKSDDRLIYYMSGYVARKFLKRNDCTECRNVLLLTTAKPAKNCEFIELCDRGGLLYPSDSLFEAVKKLEGIFTTFFSKQELCSNSVVDVMLLAKKHFDCTLGCSQHADLLTAAVVKFYVLTRLHFFVKGINQSREAKRKKKLHAKISRCS</sequence>
<accession>A0ACB7RNT6</accession>
<gene>
    <name evidence="1" type="ORF">HPB50_002171</name>
</gene>
<dbReference type="EMBL" id="CM023488">
    <property type="protein sequence ID" value="KAH6923549.1"/>
    <property type="molecule type" value="Genomic_DNA"/>
</dbReference>
<evidence type="ECO:0000313" key="1">
    <source>
        <dbReference type="EMBL" id="KAH6923549.1"/>
    </source>
</evidence>
<dbReference type="Proteomes" id="UP000821845">
    <property type="component" value="Chromosome 8"/>
</dbReference>
<comment type="caution">
    <text evidence="1">The sequence shown here is derived from an EMBL/GenBank/DDBJ whole genome shotgun (WGS) entry which is preliminary data.</text>
</comment>
<evidence type="ECO:0000313" key="2">
    <source>
        <dbReference type="Proteomes" id="UP000821845"/>
    </source>
</evidence>
<proteinExistence type="predicted"/>
<name>A0ACB7RNT6_HYAAI</name>
<reference evidence="1" key="1">
    <citation type="submission" date="2020-05" db="EMBL/GenBank/DDBJ databases">
        <title>Large-scale comparative analyses of tick genomes elucidate their genetic diversity and vector capacities.</title>
        <authorList>
            <person name="Jia N."/>
            <person name="Wang J."/>
            <person name="Shi W."/>
            <person name="Du L."/>
            <person name="Sun Y."/>
            <person name="Zhan W."/>
            <person name="Jiang J."/>
            <person name="Wang Q."/>
            <person name="Zhang B."/>
            <person name="Ji P."/>
            <person name="Sakyi L.B."/>
            <person name="Cui X."/>
            <person name="Yuan T."/>
            <person name="Jiang B."/>
            <person name="Yang W."/>
            <person name="Lam T.T.-Y."/>
            <person name="Chang Q."/>
            <person name="Ding S."/>
            <person name="Wang X."/>
            <person name="Zhu J."/>
            <person name="Ruan X."/>
            <person name="Zhao L."/>
            <person name="Wei J."/>
            <person name="Que T."/>
            <person name="Du C."/>
            <person name="Cheng J."/>
            <person name="Dai P."/>
            <person name="Han X."/>
            <person name="Huang E."/>
            <person name="Gao Y."/>
            <person name="Liu J."/>
            <person name="Shao H."/>
            <person name="Ye R."/>
            <person name="Li L."/>
            <person name="Wei W."/>
            <person name="Wang X."/>
            <person name="Wang C."/>
            <person name="Yang T."/>
            <person name="Huo Q."/>
            <person name="Li W."/>
            <person name="Guo W."/>
            <person name="Chen H."/>
            <person name="Zhou L."/>
            <person name="Ni X."/>
            <person name="Tian J."/>
            <person name="Zhou Y."/>
            <person name="Sheng Y."/>
            <person name="Liu T."/>
            <person name="Pan Y."/>
            <person name="Xia L."/>
            <person name="Li J."/>
            <person name="Zhao F."/>
            <person name="Cao W."/>
        </authorList>
    </citation>
    <scope>NUCLEOTIDE SEQUENCE</scope>
    <source>
        <strain evidence="1">Hyas-2018</strain>
    </source>
</reference>
<keyword evidence="2" id="KW-1185">Reference proteome</keyword>